<dbReference type="GO" id="GO:0009244">
    <property type="term" value="P:lipopolysaccharide core region biosynthetic process"/>
    <property type="evidence" value="ECO:0007669"/>
    <property type="project" value="TreeGrafter"/>
</dbReference>
<dbReference type="CDD" id="cd03789">
    <property type="entry name" value="GT9_LPS_heptosyltransferase"/>
    <property type="match status" value="1"/>
</dbReference>
<dbReference type="GO" id="GO:0008713">
    <property type="term" value="F:ADP-heptose-lipopolysaccharide heptosyltransferase activity"/>
    <property type="evidence" value="ECO:0007669"/>
    <property type="project" value="TreeGrafter"/>
</dbReference>
<proteinExistence type="predicted"/>
<dbReference type="SUPFAM" id="SSF53756">
    <property type="entry name" value="UDP-Glycosyltransferase/glycogen phosphorylase"/>
    <property type="match status" value="1"/>
</dbReference>
<reference evidence="3 4" key="1">
    <citation type="submission" date="2020-08" db="EMBL/GenBank/DDBJ databases">
        <title>Genomic Encyclopedia of Type Strains, Phase IV (KMG-IV): sequencing the most valuable type-strain genomes for metagenomic binning, comparative biology and taxonomic classification.</title>
        <authorList>
            <person name="Goeker M."/>
        </authorList>
    </citation>
    <scope>NUCLEOTIDE SEQUENCE [LARGE SCALE GENOMIC DNA]</scope>
    <source>
        <strain evidence="3 4">DSM 12251</strain>
    </source>
</reference>
<dbReference type="RefSeq" id="WP_184204391.1">
    <property type="nucleotide sequence ID" value="NZ_JACHIF010000001.1"/>
</dbReference>
<evidence type="ECO:0000313" key="4">
    <source>
        <dbReference type="Proteomes" id="UP000534294"/>
    </source>
</evidence>
<dbReference type="PANTHER" id="PTHR30160:SF23">
    <property type="match status" value="1"/>
</dbReference>
<keyword evidence="1" id="KW-0328">Glycosyltransferase</keyword>
<dbReference type="Pfam" id="PF01075">
    <property type="entry name" value="Glyco_transf_9"/>
    <property type="match status" value="1"/>
</dbReference>
<sequence length="308" mass="33756">MERPKPRILVIRGGAIGDFILTLPAIRLIRETLVGCHVEVLGYPGIMELALKAGLADSARSLEHRSMALLFAKGAPLDPALVEYLLSFNVIVSYLFDPDGVLRGQLEKIGVKTLLECPHSVKPGKGHAAEQLAKPLEKLAMYLDEPDWRAPLFARPNADSKKSRIGLHLGSGSTKKNWAIENWQEVTAAIQQQRPELDLAIITGEVELERGITPTGFQADHHWHALPLPELVDHLATCDFFLGHDSGISHLASACGVPCLLLFGPTNPDIWAPPQPGVSIIRAENGDWAQLTPEKVIPVVMERLSPYR</sequence>
<organism evidence="3 4">
    <name type="scientific">Prosthecobacter dejongeii</name>
    <dbReference type="NCBI Taxonomy" id="48465"/>
    <lineage>
        <taxon>Bacteria</taxon>
        <taxon>Pseudomonadati</taxon>
        <taxon>Verrucomicrobiota</taxon>
        <taxon>Verrucomicrobiia</taxon>
        <taxon>Verrucomicrobiales</taxon>
        <taxon>Verrucomicrobiaceae</taxon>
        <taxon>Prosthecobacter</taxon>
    </lineage>
</organism>
<keyword evidence="4" id="KW-1185">Reference proteome</keyword>
<accession>A0A7W7YGZ4</accession>
<evidence type="ECO:0000256" key="2">
    <source>
        <dbReference type="ARBA" id="ARBA00022679"/>
    </source>
</evidence>
<keyword evidence="2 3" id="KW-0808">Transferase</keyword>
<gene>
    <name evidence="3" type="ORF">HNQ64_000173</name>
</gene>
<dbReference type="AlphaFoldDB" id="A0A7W7YGZ4"/>
<dbReference type="Gene3D" id="3.40.50.2000">
    <property type="entry name" value="Glycogen Phosphorylase B"/>
    <property type="match status" value="2"/>
</dbReference>
<evidence type="ECO:0000256" key="1">
    <source>
        <dbReference type="ARBA" id="ARBA00022676"/>
    </source>
</evidence>
<dbReference type="GO" id="GO:0005829">
    <property type="term" value="C:cytosol"/>
    <property type="evidence" value="ECO:0007669"/>
    <property type="project" value="TreeGrafter"/>
</dbReference>
<name>A0A7W7YGZ4_9BACT</name>
<dbReference type="InterPro" id="IPR002201">
    <property type="entry name" value="Glyco_trans_9"/>
</dbReference>
<dbReference type="Proteomes" id="UP000534294">
    <property type="component" value="Unassembled WGS sequence"/>
</dbReference>
<comment type="caution">
    <text evidence="3">The sequence shown here is derived from an EMBL/GenBank/DDBJ whole genome shotgun (WGS) entry which is preliminary data.</text>
</comment>
<dbReference type="InterPro" id="IPR051199">
    <property type="entry name" value="LPS_LOS_Heptosyltrfase"/>
</dbReference>
<dbReference type="EMBL" id="JACHIF010000001">
    <property type="protein sequence ID" value="MBB5035939.1"/>
    <property type="molecule type" value="Genomic_DNA"/>
</dbReference>
<protein>
    <submittedName>
        <fullName evidence="3">ADP-heptose:LPS heptosyltransferase</fullName>
    </submittedName>
</protein>
<evidence type="ECO:0000313" key="3">
    <source>
        <dbReference type="EMBL" id="MBB5035939.1"/>
    </source>
</evidence>
<dbReference type="PANTHER" id="PTHR30160">
    <property type="entry name" value="TETRAACYLDISACCHARIDE 4'-KINASE-RELATED"/>
    <property type="match status" value="1"/>
</dbReference>